<sequence length="139" mass="16166">MDNQELILTSNDFYPSINKEKISIPQLIKETMNIYMPKGQSTNHILKLGFLINEHGEVEDFQLLNDRKNTYSIKKNALSVLQEKDIEFKPALDLDGKPTTRWLYFTINQTFKSESKFTYLFGKKIHNGVYVKACSLKKV</sequence>
<dbReference type="RefSeq" id="WP_241348081.1">
    <property type="nucleotide sequence ID" value="NZ_JAKZGP010000022.1"/>
</dbReference>
<organism evidence="1 2">
    <name type="scientific">Belliella filtrata</name>
    <dbReference type="NCBI Taxonomy" id="2923435"/>
    <lineage>
        <taxon>Bacteria</taxon>
        <taxon>Pseudomonadati</taxon>
        <taxon>Bacteroidota</taxon>
        <taxon>Cytophagia</taxon>
        <taxon>Cytophagales</taxon>
        <taxon>Cyclobacteriaceae</taxon>
        <taxon>Belliella</taxon>
    </lineage>
</organism>
<evidence type="ECO:0000313" key="2">
    <source>
        <dbReference type="Proteomes" id="UP001165489"/>
    </source>
</evidence>
<proteinExistence type="predicted"/>
<evidence type="ECO:0008006" key="3">
    <source>
        <dbReference type="Google" id="ProtNLM"/>
    </source>
</evidence>
<gene>
    <name evidence="1" type="ORF">MM239_10140</name>
</gene>
<comment type="caution">
    <text evidence="1">The sequence shown here is derived from an EMBL/GenBank/DDBJ whole genome shotgun (WGS) entry which is preliminary data.</text>
</comment>
<evidence type="ECO:0000313" key="1">
    <source>
        <dbReference type="EMBL" id="MCH7409754.1"/>
    </source>
</evidence>
<reference evidence="1" key="1">
    <citation type="submission" date="2022-03" db="EMBL/GenBank/DDBJ databases">
        <title>De novo assembled genomes of Belliella spp. (Cyclobacteriaceae) strains.</title>
        <authorList>
            <person name="Szabo A."/>
            <person name="Korponai K."/>
            <person name="Felfoldi T."/>
        </authorList>
    </citation>
    <scope>NUCLEOTIDE SEQUENCE</scope>
    <source>
        <strain evidence="1">DSM 111904</strain>
    </source>
</reference>
<dbReference type="Proteomes" id="UP001165489">
    <property type="component" value="Unassembled WGS sequence"/>
</dbReference>
<protein>
    <recommendedName>
        <fullName evidence="3">TonB protein C-terminal</fullName>
    </recommendedName>
</protein>
<keyword evidence="2" id="KW-1185">Reference proteome</keyword>
<name>A0ABS9V023_9BACT</name>
<accession>A0ABS9V023</accession>
<dbReference type="EMBL" id="JAKZGP010000022">
    <property type="protein sequence ID" value="MCH7409754.1"/>
    <property type="molecule type" value="Genomic_DNA"/>
</dbReference>